<accession>A0A131ZUP8</accession>
<comment type="caution">
    <text evidence="1">The sequence shown here is derived from an EMBL/GenBank/DDBJ whole genome shotgun (WGS) entry which is preliminary data.</text>
</comment>
<sequence>MKVVGSNVLAIISEKPNNTVCQNVRNQIQSLGYHSQHHQHLQQQHELQPQSGTRLIIIEDHKSRLSNHRNESNNRNSSNNKFNENHSIILQNDLHQQQQQQQQLLTKTIQSGSLKTIPANTNFQSKENDIELNRIGNNFDQTSLTKTILLEDFKFKDLLYQQLFTLKKISNN</sequence>
<evidence type="ECO:0000313" key="1">
    <source>
        <dbReference type="EMBL" id="KPM02518.1"/>
    </source>
</evidence>
<gene>
    <name evidence="1" type="ORF">QR98_0009330</name>
</gene>
<evidence type="ECO:0000313" key="2">
    <source>
        <dbReference type="Proteomes" id="UP000616769"/>
    </source>
</evidence>
<dbReference type="EMBL" id="JXLN01002160">
    <property type="protein sequence ID" value="KPM02518.1"/>
    <property type="molecule type" value="Genomic_DNA"/>
</dbReference>
<reference evidence="1 2" key="1">
    <citation type="journal article" date="2015" name="Parasit. Vectors">
        <title>Draft genome of the scabies mite.</title>
        <authorList>
            <person name="Rider S.D.Jr."/>
            <person name="Morgan M.S."/>
            <person name="Arlian L.G."/>
        </authorList>
    </citation>
    <scope>NUCLEOTIDE SEQUENCE [LARGE SCALE GENOMIC DNA]</scope>
    <source>
        <strain evidence="1">Arlian Lab</strain>
    </source>
</reference>
<dbReference type="Proteomes" id="UP000616769">
    <property type="component" value="Unassembled WGS sequence"/>
</dbReference>
<dbReference type="AlphaFoldDB" id="A0A131ZUP8"/>
<name>A0A131ZUP8_SARSC</name>
<organism evidence="1 2">
    <name type="scientific">Sarcoptes scabiei</name>
    <name type="common">Itch mite</name>
    <name type="synonym">Acarus scabiei</name>
    <dbReference type="NCBI Taxonomy" id="52283"/>
    <lineage>
        <taxon>Eukaryota</taxon>
        <taxon>Metazoa</taxon>
        <taxon>Ecdysozoa</taxon>
        <taxon>Arthropoda</taxon>
        <taxon>Chelicerata</taxon>
        <taxon>Arachnida</taxon>
        <taxon>Acari</taxon>
        <taxon>Acariformes</taxon>
        <taxon>Sarcoptiformes</taxon>
        <taxon>Astigmata</taxon>
        <taxon>Psoroptidia</taxon>
        <taxon>Sarcoptoidea</taxon>
        <taxon>Sarcoptidae</taxon>
        <taxon>Sarcoptinae</taxon>
        <taxon>Sarcoptes</taxon>
    </lineage>
</organism>
<proteinExistence type="predicted"/>
<dbReference type="OrthoDB" id="6081310at2759"/>
<protein>
    <submittedName>
        <fullName evidence="1">Uncharacterized protein</fullName>
    </submittedName>
</protein>
<dbReference type="VEuPathDB" id="VectorBase:SSCA009937"/>